<gene>
    <name evidence="10" type="primary">dhaL</name>
    <name evidence="10" type="ORF">H1191_10175</name>
</gene>
<evidence type="ECO:0000256" key="6">
    <source>
        <dbReference type="ARBA" id="ARBA00022798"/>
    </source>
</evidence>
<evidence type="ECO:0000256" key="7">
    <source>
        <dbReference type="ARBA" id="ARBA00046577"/>
    </source>
</evidence>
<evidence type="ECO:0000256" key="4">
    <source>
        <dbReference type="ARBA" id="ARBA00022679"/>
    </source>
</evidence>
<comment type="function">
    <text evidence="8">ADP-binding subunit of the dihydroxyacetone kinase, which is responsible for the phosphoenolpyruvate (PEP)-dependent phosphorylation of dihydroxyacetone. DhaL-ADP is converted to DhaL-ATP via a phosphoryl group transfer from DhaM and transmits it to dihydroxyacetone binds to DhaK.</text>
</comment>
<comment type="caution">
    <text evidence="10">The sequence shown here is derived from an EMBL/GenBank/DDBJ whole genome shotgun (WGS) entry which is preliminary data.</text>
</comment>
<evidence type="ECO:0000259" key="9">
    <source>
        <dbReference type="PROSITE" id="PS51480"/>
    </source>
</evidence>
<evidence type="ECO:0000313" key="11">
    <source>
        <dbReference type="Proteomes" id="UP000535491"/>
    </source>
</evidence>
<protein>
    <recommendedName>
        <fullName evidence="3">phosphoenolpyruvate--glycerone phosphotransferase</fullName>
        <ecNumber evidence="3">2.7.1.121</ecNumber>
    </recommendedName>
</protein>
<evidence type="ECO:0000256" key="5">
    <source>
        <dbReference type="ARBA" id="ARBA00022777"/>
    </source>
</evidence>
<comment type="pathway">
    <text evidence="2">Polyol metabolism; glycerol degradation.</text>
</comment>
<dbReference type="InterPro" id="IPR036117">
    <property type="entry name" value="DhaL_dom_sf"/>
</dbReference>
<evidence type="ECO:0000256" key="2">
    <source>
        <dbReference type="ARBA" id="ARBA00004745"/>
    </source>
</evidence>
<sequence length="199" mass="21653">MLKANHTIQANKDYLSELDRAIGDGDHGINMARGFAEVQNKISRELNQDIGALCQNIAMTLLSKVGGASGPLYGTAFIKMASVFKGKEKVSLDEFSKALHEAVNGIKMRGKAAPGEKTLLDVWEPVSSYVAEYVADLSWQSLKSFAYQQMENTRPLEAKKGRASYLGPRSAGHLDPGAVSSYYLFEALCLTMLKGEKGT</sequence>
<organism evidence="10 11">
    <name type="scientific">Paenactinomyces guangxiensis</name>
    <dbReference type="NCBI Taxonomy" id="1490290"/>
    <lineage>
        <taxon>Bacteria</taxon>
        <taxon>Bacillati</taxon>
        <taxon>Bacillota</taxon>
        <taxon>Bacilli</taxon>
        <taxon>Bacillales</taxon>
        <taxon>Thermoactinomycetaceae</taxon>
        <taxon>Paenactinomyces</taxon>
    </lineage>
</organism>
<name>A0A7W2A8Z4_9BACL</name>
<dbReference type="GO" id="GO:0047324">
    <property type="term" value="F:phosphoenolpyruvate-glycerone phosphotransferase activity"/>
    <property type="evidence" value="ECO:0007669"/>
    <property type="project" value="UniProtKB-EC"/>
</dbReference>
<dbReference type="FunFam" id="1.25.40.340:FF:000002">
    <property type="entry name" value="Dihydroxyacetone kinase, L subunit"/>
    <property type="match status" value="1"/>
</dbReference>
<dbReference type="PANTHER" id="PTHR28629:SF4">
    <property type="entry name" value="TRIOKINASE_FMN CYCLASE"/>
    <property type="match status" value="1"/>
</dbReference>
<reference evidence="10 11" key="1">
    <citation type="submission" date="2020-07" db="EMBL/GenBank/DDBJ databases">
        <authorList>
            <person name="Feng H."/>
        </authorList>
    </citation>
    <scope>NUCLEOTIDE SEQUENCE [LARGE SCALE GENOMIC DNA]</scope>
    <source>
        <strain evidence="11">s-10</strain>
    </source>
</reference>
<proteinExistence type="predicted"/>
<evidence type="ECO:0000313" key="10">
    <source>
        <dbReference type="EMBL" id="MBA4494672.1"/>
    </source>
</evidence>
<keyword evidence="5 10" id="KW-0418">Kinase</keyword>
<dbReference type="AlphaFoldDB" id="A0A7W2A8Z4"/>
<dbReference type="Proteomes" id="UP000535491">
    <property type="component" value="Unassembled WGS sequence"/>
</dbReference>
<dbReference type="PANTHER" id="PTHR28629">
    <property type="entry name" value="TRIOKINASE/FMN CYCLASE"/>
    <property type="match status" value="1"/>
</dbReference>
<dbReference type="PROSITE" id="PS51480">
    <property type="entry name" value="DHAL"/>
    <property type="match status" value="1"/>
</dbReference>
<dbReference type="InterPro" id="IPR004007">
    <property type="entry name" value="DhaL_dom"/>
</dbReference>
<dbReference type="EMBL" id="JACEIQ010000009">
    <property type="protein sequence ID" value="MBA4494672.1"/>
    <property type="molecule type" value="Genomic_DNA"/>
</dbReference>
<dbReference type="SUPFAM" id="SSF101473">
    <property type="entry name" value="DhaL-like"/>
    <property type="match status" value="1"/>
</dbReference>
<dbReference type="Gene3D" id="1.25.40.340">
    <property type="match status" value="1"/>
</dbReference>
<dbReference type="InterPro" id="IPR050861">
    <property type="entry name" value="Dihydroxyacetone_Kinase"/>
</dbReference>
<evidence type="ECO:0000256" key="3">
    <source>
        <dbReference type="ARBA" id="ARBA00012095"/>
    </source>
</evidence>
<feature type="domain" description="DhaL" evidence="9">
    <location>
        <begin position="1"/>
        <end position="190"/>
    </location>
</feature>
<dbReference type="InterPro" id="IPR012737">
    <property type="entry name" value="DhaK_L_YcgS"/>
</dbReference>
<dbReference type="GO" id="GO:0004371">
    <property type="term" value="F:glycerone kinase activity"/>
    <property type="evidence" value="ECO:0007669"/>
    <property type="project" value="InterPro"/>
</dbReference>
<comment type="subunit">
    <text evidence="7">Homodimer. The dihydroxyacetone kinase complex is composed of a homodimer of DhaM, a homodimer of DhaK and the subunit DhaL.</text>
</comment>
<dbReference type="Pfam" id="PF02734">
    <property type="entry name" value="Dak2"/>
    <property type="match status" value="1"/>
</dbReference>
<dbReference type="NCBIfam" id="TIGR02365">
    <property type="entry name" value="dha_L_ycgS"/>
    <property type="match status" value="1"/>
</dbReference>
<evidence type="ECO:0000256" key="8">
    <source>
        <dbReference type="ARBA" id="ARBA00055771"/>
    </source>
</evidence>
<dbReference type="GO" id="GO:0005829">
    <property type="term" value="C:cytosol"/>
    <property type="evidence" value="ECO:0007669"/>
    <property type="project" value="TreeGrafter"/>
</dbReference>
<dbReference type="EC" id="2.7.1.121" evidence="3"/>
<keyword evidence="11" id="KW-1185">Reference proteome</keyword>
<dbReference type="GO" id="GO:0019563">
    <property type="term" value="P:glycerol catabolic process"/>
    <property type="evidence" value="ECO:0007669"/>
    <property type="project" value="TreeGrafter"/>
</dbReference>
<evidence type="ECO:0000256" key="1">
    <source>
        <dbReference type="ARBA" id="ARBA00001113"/>
    </source>
</evidence>
<keyword evidence="6" id="KW-0319">Glycerol metabolism</keyword>
<keyword evidence="4" id="KW-0808">Transferase</keyword>
<comment type="catalytic activity">
    <reaction evidence="1">
        <text>dihydroxyacetone + phosphoenolpyruvate = dihydroxyacetone phosphate + pyruvate</text>
        <dbReference type="Rhea" id="RHEA:18381"/>
        <dbReference type="ChEBI" id="CHEBI:15361"/>
        <dbReference type="ChEBI" id="CHEBI:16016"/>
        <dbReference type="ChEBI" id="CHEBI:57642"/>
        <dbReference type="ChEBI" id="CHEBI:58702"/>
        <dbReference type="EC" id="2.7.1.121"/>
    </reaction>
</comment>
<dbReference type="SMART" id="SM01120">
    <property type="entry name" value="Dak2"/>
    <property type="match status" value="1"/>
</dbReference>
<accession>A0A7W2A8Z4</accession>